<evidence type="ECO:0000313" key="2">
    <source>
        <dbReference type="Proteomes" id="UP000191285"/>
    </source>
</evidence>
<organism evidence="1 2">
    <name type="scientific">Penicillium steckii</name>
    <dbReference type="NCBI Taxonomy" id="303698"/>
    <lineage>
        <taxon>Eukaryota</taxon>
        <taxon>Fungi</taxon>
        <taxon>Dikarya</taxon>
        <taxon>Ascomycota</taxon>
        <taxon>Pezizomycotina</taxon>
        <taxon>Eurotiomycetes</taxon>
        <taxon>Eurotiomycetidae</taxon>
        <taxon>Eurotiales</taxon>
        <taxon>Aspergillaceae</taxon>
        <taxon>Penicillium</taxon>
    </lineage>
</organism>
<proteinExistence type="predicted"/>
<dbReference type="AlphaFoldDB" id="A0A1V6SRI9"/>
<evidence type="ECO:0000313" key="1">
    <source>
        <dbReference type="EMBL" id="OQE16652.1"/>
    </source>
</evidence>
<accession>A0A1V6SRI9</accession>
<comment type="caution">
    <text evidence="1">The sequence shown here is derived from an EMBL/GenBank/DDBJ whole genome shotgun (WGS) entry which is preliminary data.</text>
</comment>
<protein>
    <submittedName>
        <fullName evidence="1">Uncharacterized protein</fullName>
    </submittedName>
</protein>
<dbReference type="STRING" id="303698.A0A1V6SRI9"/>
<dbReference type="OrthoDB" id="3650366at2759"/>
<dbReference type="EMBL" id="MLKD01000023">
    <property type="protein sequence ID" value="OQE16652.1"/>
    <property type="molecule type" value="Genomic_DNA"/>
</dbReference>
<sequence length="73" mass="8410">MNQVPSFVLKTIATSTEILKDKSARNLDMNTEIKKWNCGFGDDVGQLLEKTVKNAMPDYELLRNRRLKIHEDS</sequence>
<gene>
    <name evidence="1" type="ORF">PENSTE_c023G09897</name>
</gene>
<name>A0A1V6SRI9_9EURO</name>
<reference evidence="2" key="1">
    <citation type="journal article" date="2017" name="Nat. Microbiol.">
        <title>Global analysis of biosynthetic gene clusters reveals vast potential of secondary metabolite production in Penicillium species.</title>
        <authorList>
            <person name="Nielsen J.C."/>
            <person name="Grijseels S."/>
            <person name="Prigent S."/>
            <person name="Ji B."/>
            <person name="Dainat J."/>
            <person name="Nielsen K.F."/>
            <person name="Frisvad J.C."/>
            <person name="Workman M."/>
            <person name="Nielsen J."/>
        </authorList>
    </citation>
    <scope>NUCLEOTIDE SEQUENCE [LARGE SCALE GENOMIC DNA]</scope>
    <source>
        <strain evidence="2">IBT 24891</strain>
    </source>
</reference>
<keyword evidence="2" id="KW-1185">Reference proteome</keyword>
<dbReference type="Proteomes" id="UP000191285">
    <property type="component" value="Unassembled WGS sequence"/>
</dbReference>